<keyword evidence="11" id="KW-0949">S-adenosyl-L-methionine</keyword>
<dbReference type="GO" id="GO:0004482">
    <property type="term" value="F:mRNA 5'-cap (guanine-N7-)-methyltransferase activity"/>
    <property type="evidence" value="ECO:0007669"/>
    <property type="project" value="InterPro"/>
</dbReference>
<evidence type="ECO:0000256" key="14">
    <source>
        <dbReference type="ARBA" id="ARBA00022801"/>
    </source>
</evidence>
<evidence type="ECO:0000256" key="17">
    <source>
        <dbReference type="ARBA" id="ARBA00022953"/>
    </source>
</evidence>
<dbReference type="Gene3D" id="3.40.50.150">
    <property type="entry name" value="Vaccinia Virus protein VP39"/>
    <property type="match status" value="1"/>
</dbReference>
<keyword evidence="31" id="KW-0175">Coiled coil</keyword>
<dbReference type="Pfam" id="PF14314">
    <property type="entry name" value="Methyltrans_Mon_2nd"/>
    <property type="match status" value="1"/>
</dbReference>
<evidence type="ECO:0000256" key="23">
    <source>
        <dbReference type="ARBA" id="ARBA00026099"/>
    </source>
</evidence>
<dbReference type="GO" id="GO:0003968">
    <property type="term" value="F:RNA-directed RNA polymerase activity"/>
    <property type="evidence" value="ECO:0007669"/>
    <property type="project" value="UniProtKB-KW"/>
</dbReference>
<keyword evidence="17" id="KW-0693">Viral RNA replication</keyword>
<dbReference type="PIRSF" id="PIRSF037546">
    <property type="entry name" value="RNA_pol_RhabdoV_sub"/>
    <property type="match status" value="1"/>
</dbReference>
<dbReference type="InterPro" id="IPR048397">
    <property type="entry name" value="Methyltrans_Mon_CD"/>
</dbReference>
<evidence type="ECO:0000256" key="12">
    <source>
        <dbReference type="ARBA" id="ARBA00022695"/>
    </source>
</evidence>
<keyword evidence="13" id="KW-0547">Nucleotide-binding</keyword>
<feature type="domain" description="RdRp catalytic" evidence="32">
    <location>
        <begin position="588"/>
        <end position="774"/>
    </location>
</feature>
<keyword evidence="18" id="KW-0506">mRNA capping</keyword>
<evidence type="ECO:0000256" key="26">
    <source>
        <dbReference type="ARBA" id="ARBA00031012"/>
    </source>
</evidence>
<dbReference type="RefSeq" id="YP_009094178.1">
    <property type="nucleotide sequence ID" value="NC_025364.1"/>
</dbReference>
<evidence type="ECO:0000256" key="9">
    <source>
        <dbReference type="ARBA" id="ARBA00022664"/>
    </source>
</evidence>
<evidence type="ECO:0000256" key="27">
    <source>
        <dbReference type="ARBA" id="ARBA00047332"/>
    </source>
</evidence>
<comment type="catalytic activity">
    <reaction evidence="29">
        <text>GTP + H2O = GDP + phosphate + H(+)</text>
        <dbReference type="Rhea" id="RHEA:19669"/>
        <dbReference type="ChEBI" id="CHEBI:15377"/>
        <dbReference type="ChEBI" id="CHEBI:15378"/>
        <dbReference type="ChEBI" id="CHEBI:37565"/>
        <dbReference type="ChEBI" id="CHEBI:43474"/>
        <dbReference type="ChEBI" id="CHEBI:58189"/>
    </reaction>
</comment>
<evidence type="ECO:0000256" key="20">
    <source>
        <dbReference type="ARBA" id="ARBA00023268"/>
    </source>
</evidence>
<evidence type="ECO:0000256" key="13">
    <source>
        <dbReference type="ARBA" id="ARBA00022741"/>
    </source>
</evidence>
<evidence type="ECO:0000256" key="29">
    <source>
        <dbReference type="ARBA" id="ARBA00048548"/>
    </source>
</evidence>
<protein>
    <recommendedName>
        <fullName evidence="6">RNA-directed RNA polymerase L</fullName>
        <ecNumber evidence="23">2.1.1.375</ecNumber>
        <ecNumber evidence="4">2.7.7.48</ecNumber>
        <ecNumber evidence="5">2.7.7.88</ecNumber>
    </recommendedName>
    <alternativeName>
        <fullName evidence="24">Large structural protein</fullName>
    </alternativeName>
    <alternativeName>
        <fullName evidence="26">Replicase</fullName>
    </alternativeName>
    <alternativeName>
        <fullName evidence="25">Transcriptase</fullName>
    </alternativeName>
</protein>
<dbReference type="GO" id="GO:0039689">
    <property type="term" value="P:negative stranded viral RNA replication"/>
    <property type="evidence" value="ECO:0007669"/>
    <property type="project" value="UniProtKB-ARBA"/>
</dbReference>
<comment type="subcellular location">
    <subcellularLocation>
        <location evidence="1">Host cytoplasm</location>
    </subcellularLocation>
    <subcellularLocation>
        <location evidence="2">Virion</location>
    </subcellularLocation>
</comment>
<organism evidence="34 35">
    <name type="scientific">Vesiculovirus malpais</name>
    <dbReference type="NCBI Taxonomy" id="1972570"/>
    <lineage>
        <taxon>Viruses</taxon>
        <taxon>Riboviria</taxon>
        <taxon>Orthornavirae</taxon>
        <taxon>Negarnaviricota</taxon>
        <taxon>Haploviricotina</taxon>
        <taxon>Monjiviricetes</taxon>
        <taxon>Mononegavirales</taxon>
        <taxon>Rhabdoviridae</taxon>
        <taxon>Alpharhabdovirinae</taxon>
        <taxon>Vesiculovirus</taxon>
    </lineage>
</organism>
<comment type="catalytic activity">
    <reaction evidence="21">
        <text>a 5'-end triphospho-adenylyl-adenylyl-cytidylyl-adenosine in mRNA + GDP + H(+) = a 5'-end (5'-triphosphoguanosine)-adenylyl-adenylyl-cytidylyl-adenosine in mRNA + diphosphate</text>
        <dbReference type="Rhea" id="RHEA:65436"/>
        <dbReference type="Rhea" id="RHEA-COMP:16797"/>
        <dbReference type="Rhea" id="RHEA-COMP:16799"/>
        <dbReference type="ChEBI" id="CHEBI:15378"/>
        <dbReference type="ChEBI" id="CHEBI:33019"/>
        <dbReference type="ChEBI" id="CHEBI:58189"/>
        <dbReference type="ChEBI" id="CHEBI:156484"/>
        <dbReference type="ChEBI" id="CHEBI:156503"/>
        <dbReference type="EC" id="2.7.7.88"/>
    </reaction>
</comment>
<dbReference type="InterPro" id="IPR017234">
    <property type="entry name" value="RNA-dir_pol_rhabdovirus"/>
</dbReference>
<keyword evidence="15" id="KW-0067">ATP-binding</keyword>
<evidence type="ECO:0000256" key="18">
    <source>
        <dbReference type="ARBA" id="ARBA00023042"/>
    </source>
</evidence>
<dbReference type="InterPro" id="IPR039736">
    <property type="entry name" value="L_poly_C"/>
</dbReference>
<dbReference type="InterPro" id="IPR039530">
    <property type="entry name" value="L_methyltransferase_rhabdo"/>
</dbReference>
<dbReference type="GO" id="GO:0030430">
    <property type="term" value="C:host cell cytoplasm"/>
    <property type="evidence" value="ECO:0007669"/>
    <property type="project" value="UniProtKB-SubCell"/>
</dbReference>
<keyword evidence="12" id="KW-0548">Nucleotidyltransferase</keyword>
<keyword evidence="20" id="KW-0511">Multifunctional enzyme</keyword>
<evidence type="ECO:0000256" key="24">
    <source>
        <dbReference type="ARBA" id="ARBA00030285"/>
    </source>
</evidence>
<evidence type="ECO:0000256" key="22">
    <source>
        <dbReference type="ARBA" id="ARBA00024499"/>
    </source>
</evidence>
<evidence type="ECO:0000256" key="28">
    <source>
        <dbReference type="ARBA" id="ARBA00047370"/>
    </source>
</evidence>
<evidence type="ECO:0000256" key="5">
    <source>
        <dbReference type="ARBA" id="ARBA00012582"/>
    </source>
</evidence>
<evidence type="ECO:0000256" key="10">
    <source>
        <dbReference type="ARBA" id="ARBA00022679"/>
    </source>
</evidence>
<dbReference type="PROSITE" id="PS51590">
    <property type="entry name" value="SAM_MT_MNV_L"/>
    <property type="match status" value="1"/>
</dbReference>
<dbReference type="InterPro" id="IPR026890">
    <property type="entry name" value="Mononeg_mRNAcap"/>
</dbReference>
<keyword evidence="9" id="KW-0507">mRNA processing</keyword>
<comment type="catalytic activity">
    <reaction evidence="22">
        <text>a 5'-end (5'-triphosphoguanosine)-(2'-O-methyladenylyl)-adenylyl-cytidylyl-adenosine in mRNA + S-adenosyl-L-methionine = a 5'-end (N(7)-methyl 5'-triphosphoguanosine)-(2'-O-methyladenylyl)-adenylyl-cytidylyl-adenosine in mRNA + S-adenosyl-L-homocysteine</text>
        <dbReference type="Rhea" id="RHEA:65440"/>
        <dbReference type="Rhea" id="RHEA-COMP:16798"/>
        <dbReference type="Rhea" id="RHEA-COMP:16801"/>
        <dbReference type="ChEBI" id="CHEBI:57856"/>
        <dbReference type="ChEBI" id="CHEBI:59789"/>
        <dbReference type="ChEBI" id="CHEBI:156482"/>
        <dbReference type="ChEBI" id="CHEBI:156483"/>
    </reaction>
</comment>
<dbReference type="Proteomes" id="UP000169682">
    <property type="component" value="Segment"/>
</dbReference>
<dbReference type="InterPro" id="IPR029063">
    <property type="entry name" value="SAM-dependent_MTases_sf"/>
</dbReference>
<evidence type="ECO:0000256" key="16">
    <source>
        <dbReference type="ARBA" id="ARBA00022844"/>
    </source>
</evidence>
<evidence type="ECO:0000313" key="34">
    <source>
        <dbReference type="EMBL" id="AGI04018.1"/>
    </source>
</evidence>
<evidence type="ECO:0000256" key="7">
    <source>
        <dbReference type="ARBA" id="ARBA00022484"/>
    </source>
</evidence>
<keyword evidence="14" id="KW-0378">Hydrolase</keyword>
<sequence>MDTYENETWPDDSEEDFFSGKYTKENRIKGLNNADYNLNSPLIRDDLVYLIERFKGRPVPPLWKKKRWEETIRVMKEKQMEPVDPSCLHNWFAEWLMFDTHSSKQGSEFLASVDLESETTYVIVDAFLKGWINKEIKYQRKCSKYLTTVHTYCQKFLDLHKITLILNSSTEVEFTELSKTLKSPKLVKDHEISLPSIGTAIILAPFILLPDQNIILDRNFLLMMKDVIIGRMQTLLSLMNRVDGRFSESDIAYLIKIYRLGDKIIKHTGNDGYDLIKMIEPICNLRLSDLARKYRPLIPEFPRFREHVETTVANLSGKCKFINDLFQEIDNSPNVDITLVVYGSFRHWGHPFIDYFEGLNKLYNQVTMEKEIDEEYSEALASDLARIVLAKEFNEKKRWSVDYNLVPPDHPFKAHIRDNTWPTPAAIQDFGDKWHLLPLIQCFDIPDLIDPSIIYSDKSHSMNRRDVINHIKKHPDKPIPSKKVLKTMIDQPATNWLEFLEEIDKNGLPLDDLVIGLKGKERELKIAGRFFSLMSWKLREYFVITEYLIKTHFVPLFHGLTMADDMTAVIKKMLESSSGQGLLDYSAVCLANHIDYEKWNNHQRKLSNGPVFKVMGQFLGFPNLIYRTHEFFEKSLIYYNGRPDLMRVKDDTVENAGTTQVCWNGQAGGLEGLRQKGWSILNLLVIQREAKIRNTAVKVLAQGDNQVICTQYKTKQHRNEEELKMALNQMKANNDAIMNAIEQGTNKLGLLINQDETMQSADYLNYGKVPIFRGVIRGLETKRWSRVTCVTNDQLPTCANLMSSVSTNALTVAHFDLNPINAMVQYNFFGNFVRLLLNMHDPAIRSSLYNPKLNIPGLNSFAFKVGMLYLDPSIGGVCGTALSRFLIRSFPDPVTESLAFWKIVYQSTDNPNLKKLALSFGNPKIALFRPSHVDKLLEDPTSLNIAMGMSPTNLLKTEIKKNLLRNRTTIRNQIVKDAVSYIHSEDSPLRTFLWSINPLFPRFLSEFKSGTFMGVAASVVSLFQNSRTIRSHFRDYLSNEIDELITRSEITSLSHLGHYDTKIPPCKVWDCSASHADLLRKVSWGRPVLGTTIPHPLEMHGQGTIKTNVAECCNNNSLDYISVHCPKGLFSVLDSRGDLPAYLGSKTSESTSILQPWEKESKIPMIRRATRLRDAIHWFIEPDSNVAKSILNNIKSLTGEEWGESIGGFRRTGSALHRFTTSRMSHGGFSAQSPATLTRMMATTDTMRDYSVDNFDFMFQASLLYSQMTSSVLLLNTTTSNTIHFHTRCKSCIRKIDEPWLDSPKIYQGKDVSRVVSGWRNGSGCWGEAITQLKPIKGDWDSLSPPEKSYHVGRTIGFLYGDLVGQSSNRSEDSSIFPLSIQNRIRGRGFLRGLLDGLIRASACQVIHRRSITNLIKPANAVYGGLIYLIDKISSSSSFLNLCREGPIREELGNIPHKIPTSYPTSTSDMGIHVRNYLKYQCKSVELGKYKSDISDLWVFSDLLSVGFAGPFSLSTKILKTLYKPTLSHHDRTNIRKLSGLSRMLRAQETWDPKVEEYLTSNLLICEEEVRHACKFGIPKAVIQLTEEKWGLEACGKIHSIRVEFRAQKTEKNLPVCPRIQNPTISGLRLGQLPTGAHYKLRSILVEKRIRFRDCICAGDGSGGMTAACLRFSKGSRAIFNSLLEFNGVNMKGSSPDPPSALETIERGLTRCVNSTSCWENPSDLSDIKTWTYFKELKKLHSLKIDLIVMDMEVRDPKVSFRIEENVRQAIYGLLEPDGCLIYKTYGTIISEQASNPITLIGPLFESIELIQTEFSSSHTSEVYMVCSKLKTHIDSPYPDWETLRYHWSTLLCFSDDIAEYKRARGVMAIDTLLGIPSRFLPDPEVNLETLLQIANIPSGIAHQISSNIVHETTNGLTASFCVMSLISQYTIDTIKSRETRYHPPSDNKLSKMASALVGISIWISIKYSDVKLNKTCTDVIKRSFPIRWQQNSPHNRVQWSVEDGYCNVKDVRINDKMANIGNWIRALELLQFPQGALIKSDFNRFVKRFIRGLNFEGVVNSTGVMSFLKCKVSKDDKSLFYPINELIEDEQWRD</sequence>
<comment type="catalytic activity">
    <reaction evidence="28">
        <text>a 5'-end (5'-triphosphoguanosine)-adenylyl-adenylyl-cytidylyl-adenosine in mRNA + 2 S-adenosyl-L-methionine = a 5'-end (N(7)-methyl 5'-triphosphoguanosine)-(2'-O-methyladenylyl)-adenylyl-cytidylyl-adenosine in mRNA + 2 S-adenosyl-L-homocysteine + H(+)</text>
        <dbReference type="Rhea" id="RHEA:65376"/>
        <dbReference type="Rhea" id="RHEA-COMP:16797"/>
        <dbReference type="Rhea" id="RHEA-COMP:16798"/>
        <dbReference type="ChEBI" id="CHEBI:15378"/>
        <dbReference type="ChEBI" id="CHEBI:57856"/>
        <dbReference type="ChEBI" id="CHEBI:59789"/>
        <dbReference type="ChEBI" id="CHEBI:156483"/>
        <dbReference type="ChEBI" id="CHEBI:156484"/>
        <dbReference type="EC" id="2.1.1.375"/>
    </reaction>
</comment>
<evidence type="ECO:0000313" key="35">
    <source>
        <dbReference type="Proteomes" id="UP000169682"/>
    </source>
</evidence>
<evidence type="ECO:0000256" key="6">
    <source>
        <dbReference type="ARBA" id="ARBA00018602"/>
    </source>
</evidence>
<dbReference type="EC" id="2.1.1.375" evidence="23"/>
<dbReference type="KEGG" id="vg:20964457"/>
<dbReference type="InterPro" id="IPR025786">
    <property type="entry name" value="Mononega_L_MeTrfase"/>
</dbReference>
<keyword evidence="10" id="KW-0808">Transferase</keyword>
<evidence type="ECO:0000256" key="25">
    <source>
        <dbReference type="ARBA" id="ARBA00030436"/>
    </source>
</evidence>
<evidence type="ECO:0000256" key="30">
    <source>
        <dbReference type="ARBA" id="ARBA00050006"/>
    </source>
</evidence>
<evidence type="ECO:0000256" key="11">
    <source>
        <dbReference type="ARBA" id="ARBA00022691"/>
    </source>
</evidence>
<reference evidence="34 35" key="1">
    <citation type="journal article" date="2013" name="Virol. J.">
        <title>Malpais spring virus is a new species in the genus vesiculovirus.</title>
        <authorList>
            <person name="Vasilakis N."/>
            <person name="Widen S."/>
            <person name="Travassos da Rosa A.P."/>
            <person name="Wood T.G."/>
            <person name="Walker P.J."/>
            <person name="Holmes E.C."/>
            <person name="Tesh R.B."/>
        </authorList>
    </citation>
    <scope>NUCLEOTIDE SEQUENCE [LARGE SCALE GENOMIC DNA]</scope>
    <source>
        <strain evidence="34">85-488NM</strain>
    </source>
</reference>
<feature type="domain" description="Mononegavirus-type SAM-dependent 2'-O-MTase" evidence="33">
    <location>
        <begin position="1629"/>
        <end position="1826"/>
    </location>
</feature>
<dbReference type="Pfam" id="PF14318">
    <property type="entry name" value="Mononeg_mRNAcap"/>
    <property type="match status" value="1"/>
</dbReference>
<evidence type="ECO:0000256" key="19">
    <source>
        <dbReference type="ARBA" id="ARBA00023200"/>
    </source>
</evidence>
<evidence type="ECO:0000256" key="8">
    <source>
        <dbReference type="ARBA" id="ARBA00022603"/>
    </source>
</evidence>
<dbReference type="Pfam" id="PF00946">
    <property type="entry name" value="Mononeg_RNA_pol"/>
    <property type="match status" value="1"/>
</dbReference>
<keyword evidence="16" id="KW-0946">Virion</keyword>
<evidence type="ECO:0000256" key="31">
    <source>
        <dbReference type="SAM" id="Coils"/>
    </source>
</evidence>
<evidence type="ECO:0000256" key="1">
    <source>
        <dbReference type="ARBA" id="ARBA00004192"/>
    </source>
</evidence>
<dbReference type="FunFam" id="3.40.50.150:FF:000473">
    <property type="entry name" value="RNA-directed RNA polymerase L"/>
    <property type="match status" value="1"/>
</dbReference>
<proteinExistence type="inferred from homology"/>
<name>M4VNS8_9RHAB</name>
<dbReference type="EMBL" id="KC412247">
    <property type="protein sequence ID" value="AGI04018.1"/>
    <property type="molecule type" value="Viral_cRNA"/>
</dbReference>
<comment type="similarity">
    <text evidence="3">Belongs to the rhabdoviridae protein L family.</text>
</comment>
<dbReference type="InterPro" id="IPR014023">
    <property type="entry name" value="Mononeg_RNA_pol_cat"/>
</dbReference>
<keyword evidence="7" id="KW-0696">RNA-directed RNA polymerase</keyword>
<comment type="subunit">
    <text evidence="30">May form homodimer. Interacts with the P protein; the association of P and L forms the polymerase complex, positions it on the template and allows to package the L polymerase in the virion, since P acts as a bridge between N and L. L binds loosely to N and is further bridged by the P protein, which interacts with L and N oligomers simultaneously.</text>
</comment>
<evidence type="ECO:0000256" key="15">
    <source>
        <dbReference type="ARBA" id="ARBA00022840"/>
    </source>
</evidence>
<keyword evidence="35" id="KW-1185">Reference proteome</keyword>
<keyword evidence="19" id="KW-1035">Host cytoplasm</keyword>
<evidence type="ECO:0000256" key="4">
    <source>
        <dbReference type="ARBA" id="ARBA00012494"/>
    </source>
</evidence>
<evidence type="ECO:0000259" key="32">
    <source>
        <dbReference type="PROSITE" id="PS50526"/>
    </source>
</evidence>
<dbReference type="InterPro" id="IPR048398">
    <property type="entry name" value="Methyltrans_Mon_C"/>
</dbReference>
<dbReference type="GO" id="GO:0044423">
    <property type="term" value="C:virion component"/>
    <property type="evidence" value="ECO:0007669"/>
    <property type="project" value="UniProtKB-KW"/>
</dbReference>
<dbReference type="GO" id="GO:0016787">
    <property type="term" value="F:hydrolase activity"/>
    <property type="evidence" value="ECO:0007669"/>
    <property type="project" value="UniProtKB-KW"/>
</dbReference>
<accession>M4VNS8</accession>
<dbReference type="Pfam" id="PF21081">
    <property type="entry name" value="Methyltrans_Mon_3rd"/>
    <property type="match status" value="1"/>
</dbReference>
<evidence type="ECO:0000256" key="2">
    <source>
        <dbReference type="ARBA" id="ARBA00004328"/>
    </source>
</evidence>
<dbReference type="Pfam" id="PF21080">
    <property type="entry name" value="Methyltrans_Mon_1st"/>
    <property type="match status" value="1"/>
</dbReference>
<dbReference type="EC" id="2.7.7.48" evidence="4"/>
<comment type="catalytic activity">
    <reaction evidence="27">
        <text>a 5'-end (5'-triphosphoguanosine)-adenylyl-adenylyl-cytidylyl-adenosine in mRNA + S-adenosyl-L-methionine = a 5'-end (5'-triphosphoguanosine)-(2'-O-methyladenylyl)-adenylyl-cytidylyl-adenosine in mRNA + S-adenosyl-L-homocysteine + H(+)</text>
        <dbReference type="Rhea" id="RHEA:65380"/>
        <dbReference type="Rhea" id="RHEA-COMP:16797"/>
        <dbReference type="Rhea" id="RHEA-COMP:16801"/>
        <dbReference type="ChEBI" id="CHEBI:15378"/>
        <dbReference type="ChEBI" id="CHEBI:57856"/>
        <dbReference type="ChEBI" id="CHEBI:59789"/>
        <dbReference type="ChEBI" id="CHEBI:156482"/>
        <dbReference type="ChEBI" id="CHEBI:156484"/>
    </reaction>
</comment>
<feature type="coiled-coil region" evidence="31">
    <location>
        <begin position="720"/>
        <end position="747"/>
    </location>
</feature>
<dbReference type="NCBIfam" id="TIGR04198">
    <property type="entry name" value="paramyx_RNAcap"/>
    <property type="match status" value="1"/>
</dbReference>
<dbReference type="PROSITE" id="PS50526">
    <property type="entry name" value="RDRP_SSRNA_NEG_NONSEG"/>
    <property type="match status" value="1"/>
</dbReference>
<keyword evidence="8" id="KW-0489">Methyltransferase</keyword>
<evidence type="ECO:0000256" key="21">
    <source>
        <dbReference type="ARBA" id="ARBA00024494"/>
    </source>
</evidence>
<evidence type="ECO:0000259" key="33">
    <source>
        <dbReference type="PROSITE" id="PS51590"/>
    </source>
</evidence>
<dbReference type="GeneID" id="20964457"/>
<evidence type="ECO:0000256" key="3">
    <source>
        <dbReference type="ARBA" id="ARBA00006874"/>
    </source>
</evidence>
<dbReference type="GO" id="GO:0005524">
    <property type="term" value="F:ATP binding"/>
    <property type="evidence" value="ECO:0007669"/>
    <property type="project" value="UniProtKB-KW"/>
</dbReference>
<dbReference type="EC" id="2.7.7.88" evidence="5"/>